<evidence type="ECO:0000256" key="8">
    <source>
        <dbReference type="ARBA" id="ARBA00023136"/>
    </source>
</evidence>
<evidence type="ECO:0000256" key="1">
    <source>
        <dbReference type="ARBA" id="ARBA00004651"/>
    </source>
</evidence>
<feature type="transmembrane region" description="Helical" evidence="11">
    <location>
        <begin position="224"/>
        <end position="243"/>
    </location>
</feature>
<comment type="caution">
    <text evidence="12">The sequence shown here is derived from an EMBL/GenBank/DDBJ whole genome shotgun (WGS) entry which is preliminary data.</text>
</comment>
<comment type="subcellular location">
    <subcellularLocation>
        <location evidence="1">Cell membrane</location>
        <topology evidence="1">Multi-pass membrane protein</topology>
    </subcellularLocation>
</comment>
<comment type="function">
    <text evidence="9">Part of the binding-protein-dependent transport system for D-xylose. Probably responsible for the translocation of the substrate across the membrane.</text>
</comment>
<evidence type="ECO:0000256" key="10">
    <source>
        <dbReference type="ARBA" id="ARBA00035686"/>
    </source>
</evidence>
<feature type="transmembrane region" description="Helical" evidence="11">
    <location>
        <begin position="308"/>
        <end position="326"/>
    </location>
</feature>
<keyword evidence="13" id="KW-1185">Reference proteome</keyword>
<feature type="transmembrane region" description="Helical" evidence="11">
    <location>
        <begin position="284"/>
        <end position="301"/>
    </location>
</feature>
<evidence type="ECO:0000256" key="2">
    <source>
        <dbReference type="ARBA" id="ARBA00022448"/>
    </source>
</evidence>
<feature type="transmembrane region" description="Helical" evidence="11">
    <location>
        <begin position="59"/>
        <end position="78"/>
    </location>
</feature>
<evidence type="ECO:0000313" key="13">
    <source>
        <dbReference type="Proteomes" id="UP001589890"/>
    </source>
</evidence>
<evidence type="ECO:0000313" key="12">
    <source>
        <dbReference type="EMBL" id="MFC0624396.1"/>
    </source>
</evidence>
<proteinExistence type="predicted"/>
<sequence>MASTLVAPPATDDRVSRRSLGARLLSRPEIGSLVGAAVILVFFLVVAPPFREITTTGTILYQAALIGMMAVPVALLMVGGEFDLSAGVAVTTAGLTGGLFAYQFSVNVWVGVLVALVVAIGVGAFNGWLLMRTGLPSFLVTLGTFFILQGLNLGVTRILSGTVSSNSIRDMDGFSSAQAVFASEFVVKFRILGIGFGPLTIKILVIWWILFVVLASWVLLRTKIGNWIFAVGGDAAAARAVGVPVKKVKIGLFMTVGFFAWFSGMHLLFSQSSVQSGEGVGKEFIYIIAAVVGGCLLTGGYGSIAGSAVGALIFGMTQLGVVYAGWNADWFRAFLGLMLLLATIVNLVVKNRADLR</sequence>
<dbReference type="PANTHER" id="PTHR32196:SF32">
    <property type="entry name" value="XYLOSE TRANSPORT SYSTEM PERMEASE PROTEIN XYLH"/>
    <property type="match status" value="1"/>
</dbReference>
<evidence type="ECO:0000256" key="5">
    <source>
        <dbReference type="ARBA" id="ARBA00022597"/>
    </source>
</evidence>
<organism evidence="12 13">
    <name type="scientific">Kribbella deserti</name>
    <dbReference type="NCBI Taxonomy" id="1926257"/>
    <lineage>
        <taxon>Bacteria</taxon>
        <taxon>Bacillati</taxon>
        <taxon>Actinomycetota</taxon>
        <taxon>Actinomycetes</taxon>
        <taxon>Propionibacteriales</taxon>
        <taxon>Kribbellaceae</taxon>
        <taxon>Kribbella</taxon>
    </lineage>
</organism>
<dbReference type="Pfam" id="PF02653">
    <property type="entry name" value="BPD_transp_2"/>
    <property type="match status" value="1"/>
</dbReference>
<keyword evidence="4" id="KW-0997">Cell inner membrane</keyword>
<feature type="transmembrane region" description="Helical" evidence="11">
    <location>
        <begin position="199"/>
        <end position="218"/>
    </location>
</feature>
<dbReference type="EMBL" id="JBHLTC010000011">
    <property type="protein sequence ID" value="MFC0624396.1"/>
    <property type="molecule type" value="Genomic_DNA"/>
</dbReference>
<evidence type="ECO:0000256" key="11">
    <source>
        <dbReference type="SAM" id="Phobius"/>
    </source>
</evidence>
<dbReference type="Proteomes" id="UP001589890">
    <property type="component" value="Unassembled WGS sequence"/>
</dbReference>
<accession>A0ABV6QK79</accession>
<feature type="transmembrane region" description="Helical" evidence="11">
    <location>
        <begin position="137"/>
        <end position="159"/>
    </location>
</feature>
<keyword evidence="7 11" id="KW-1133">Transmembrane helix</keyword>
<evidence type="ECO:0000256" key="7">
    <source>
        <dbReference type="ARBA" id="ARBA00022989"/>
    </source>
</evidence>
<dbReference type="RefSeq" id="WP_380045726.1">
    <property type="nucleotide sequence ID" value="NZ_JBHLTC010000011.1"/>
</dbReference>
<feature type="transmembrane region" description="Helical" evidence="11">
    <location>
        <begin position="30"/>
        <end position="47"/>
    </location>
</feature>
<evidence type="ECO:0000256" key="3">
    <source>
        <dbReference type="ARBA" id="ARBA00022475"/>
    </source>
</evidence>
<keyword evidence="5" id="KW-0762">Sugar transport</keyword>
<feature type="transmembrane region" description="Helical" evidence="11">
    <location>
        <begin position="109"/>
        <end position="131"/>
    </location>
</feature>
<keyword evidence="8 11" id="KW-0472">Membrane</keyword>
<feature type="transmembrane region" description="Helical" evidence="11">
    <location>
        <begin position="250"/>
        <end position="269"/>
    </location>
</feature>
<name>A0ABV6QK79_9ACTN</name>
<keyword evidence="6 11" id="KW-0812">Transmembrane</keyword>
<evidence type="ECO:0000256" key="4">
    <source>
        <dbReference type="ARBA" id="ARBA00022519"/>
    </source>
</evidence>
<gene>
    <name evidence="12" type="ORF">ACFFGN_10020</name>
</gene>
<dbReference type="CDD" id="cd06579">
    <property type="entry name" value="TM_PBP1_transp_AraH_like"/>
    <property type="match status" value="1"/>
</dbReference>
<evidence type="ECO:0000256" key="9">
    <source>
        <dbReference type="ARBA" id="ARBA00035611"/>
    </source>
</evidence>
<feature type="transmembrane region" description="Helical" evidence="11">
    <location>
        <begin position="332"/>
        <end position="349"/>
    </location>
</feature>
<keyword evidence="2" id="KW-0813">Transport</keyword>
<evidence type="ECO:0000256" key="6">
    <source>
        <dbReference type="ARBA" id="ARBA00022692"/>
    </source>
</evidence>
<reference evidence="12 13" key="1">
    <citation type="submission" date="2024-09" db="EMBL/GenBank/DDBJ databases">
        <authorList>
            <person name="Sun Q."/>
            <person name="Mori K."/>
        </authorList>
    </citation>
    <scope>NUCLEOTIDE SEQUENCE [LARGE SCALE GENOMIC DNA]</scope>
    <source>
        <strain evidence="12 13">CGMCC 1.15906</strain>
    </source>
</reference>
<dbReference type="InterPro" id="IPR001851">
    <property type="entry name" value="ABC_transp_permease"/>
</dbReference>
<dbReference type="PANTHER" id="PTHR32196">
    <property type="entry name" value="ABC TRANSPORTER PERMEASE PROTEIN YPHD-RELATED-RELATED"/>
    <property type="match status" value="1"/>
</dbReference>
<protein>
    <recommendedName>
        <fullName evidence="10">Xylose transport system permease protein XylH</fullName>
    </recommendedName>
</protein>
<keyword evidence="3" id="KW-1003">Cell membrane</keyword>